<name>A0A380P9K3_STRGR</name>
<dbReference type="PANTHER" id="PTHR30055:SF242">
    <property type="entry name" value="HTH-TYPE TRANSCRIPTIONAL REPRESSOR KSTR"/>
    <property type="match status" value="1"/>
</dbReference>
<dbReference type="InterPro" id="IPR001647">
    <property type="entry name" value="HTH_TetR"/>
</dbReference>
<sequence>MPRTSGERAPAHPTSAKQRQRHARMLRSAARLGAQYGLERVQMHDVAREADVAIATLYRYFPSKTHLFAAVMHAQVLRLAADTPPPAPGAGPVAAVTELLTGASRQLFEQPLLALAMMRANNVAPVDGSGRARRTDEVLADLMLRTAGVHEPTERDQRVVRILQQAWYGLLTTVLYERSPPEAAHDGIRLACRLLLGPPGDRERSGPLGPRCLRCAKGH</sequence>
<feature type="DNA-binding region" description="H-T-H motif" evidence="2">
    <location>
        <begin position="42"/>
        <end position="61"/>
    </location>
</feature>
<dbReference type="InterPro" id="IPR050109">
    <property type="entry name" value="HTH-type_TetR-like_transc_reg"/>
</dbReference>
<evidence type="ECO:0000313" key="5">
    <source>
        <dbReference type="EMBL" id="SUP61899.1"/>
    </source>
</evidence>
<dbReference type="PANTHER" id="PTHR30055">
    <property type="entry name" value="HTH-TYPE TRANSCRIPTIONAL REGULATOR RUTR"/>
    <property type="match status" value="1"/>
</dbReference>
<evidence type="ECO:0000256" key="2">
    <source>
        <dbReference type="PROSITE-ProRule" id="PRU00335"/>
    </source>
</evidence>
<evidence type="ECO:0000259" key="4">
    <source>
        <dbReference type="PROSITE" id="PS50977"/>
    </source>
</evidence>
<dbReference type="Pfam" id="PF00440">
    <property type="entry name" value="TetR_N"/>
    <property type="match status" value="1"/>
</dbReference>
<dbReference type="InterPro" id="IPR009057">
    <property type="entry name" value="Homeodomain-like_sf"/>
</dbReference>
<keyword evidence="1 2" id="KW-0238">DNA-binding</keyword>
<dbReference type="SUPFAM" id="SSF46689">
    <property type="entry name" value="Homeodomain-like"/>
    <property type="match status" value="1"/>
</dbReference>
<dbReference type="Proteomes" id="UP000254150">
    <property type="component" value="Unassembled WGS sequence"/>
</dbReference>
<dbReference type="RefSeq" id="WP_100457137.1">
    <property type="nucleotide sequence ID" value="NZ_UHID01000008.1"/>
</dbReference>
<dbReference type="PROSITE" id="PS50977">
    <property type="entry name" value="HTH_TETR_2"/>
    <property type="match status" value="1"/>
</dbReference>
<feature type="domain" description="HTH tetR-type" evidence="4">
    <location>
        <begin position="19"/>
        <end position="79"/>
    </location>
</feature>
<gene>
    <name evidence="5" type="primary">kstR_2</name>
    <name evidence="5" type="ORF">NCTC7807_05057</name>
</gene>
<dbReference type="EMBL" id="UHID01000008">
    <property type="protein sequence ID" value="SUP61899.1"/>
    <property type="molecule type" value="Genomic_DNA"/>
</dbReference>
<dbReference type="InterPro" id="IPR041642">
    <property type="entry name" value="KstR_C"/>
</dbReference>
<proteinExistence type="predicted"/>
<dbReference type="GO" id="GO:0003700">
    <property type="term" value="F:DNA-binding transcription factor activity"/>
    <property type="evidence" value="ECO:0007669"/>
    <property type="project" value="TreeGrafter"/>
</dbReference>
<dbReference type="GO" id="GO:0000976">
    <property type="term" value="F:transcription cis-regulatory region binding"/>
    <property type="evidence" value="ECO:0007669"/>
    <property type="project" value="TreeGrafter"/>
</dbReference>
<dbReference type="Gene3D" id="1.10.357.10">
    <property type="entry name" value="Tetracycline Repressor, domain 2"/>
    <property type="match status" value="1"/>
</dbReference>
<dbReference type="GeneID" id="95070978"/>
<reference evidence="5 6" key="1">
    <citation type="submission" date="2018-06" db="EMBL/GenBank/DDBJ databases">
        <authorList>
            <consortium name="Pathogen Informatics"/>
            <person name="Doyle S."/>
        </authorList>
    </citation>
    <scope>NUCLEOTIDE SEQUENCE [LARGE SCALE GENOMIC DNA]</scope>
    <source>
        <strain evidence="5 6">NCTC7807</strain>
    </source>
</reference>
<dbReference type="AlphaFoldDB" id="A0A380P9K3"/>
<evidence type="ECO:0000313" key="6">
    <source>
        <dbReference type="Proteomes" id="UP000254150"/>
    </source>
</evidence>
<organism evidence="5 6">
    <name type="scientific">Streptomyces griseus</name>
    <dbReference type="NCBI Taxonomy" id="1911"/>
    <lineage>
        <taxon>Bacteria</taxon>
        <taxon>Bacillati</taxon>
        <taxon>Actinomycetota</taxon>
        <taxon>Actinomycetes</taxon>
        <taxon>Kitasatosporales</taxon>
        <taxon>Streptomycetaceae</taxon>
        <taxon>Streptomyces</taxon>
    </lineage>
</organism>
<feature type="region of interest" description="Disordered" evidence="3">
    <location>
        <begin position="1"/>
        <end position="20"/>
    </location>
</feature>
<protein>
    <submittedName>
        <fullName evidence="5">TetR family transcriptional regulator</fullName>
    </submittedName>
</protein>
<feature type="compositionally biased region" description="Basic and acidic residues" evidence="3">
    <location>
        <begin position="1"/>
        <end position="10"/>
    </location>
</feature>
<dbReference type="Pfam" id="PF17925">
    <property type="entry name" value="TetR_C_20"/>
    <property type="match status" value="1"/>
</dbReference>
<evidence type="ECO:0000256" key="3">
    <source>
        <dbReference type="SAM" id="MobiDB-lite"/>
    </source>
</evidence>
<accession>A0A380P9K3</accession>
<evidence type="ECO:0000256" key="1">
    <source>
        <dbReference type="ARBA" id="ARBA00023125"/>
    </source>
</evidence>
<dbReference type="PRINTS" id="PR00455">
    <property type="entry name" value="HTHTETR"/>
</dbReference>